<protein>
    <recommendedName>
        <fullName evidence="3">Sulfotransferase domain-containing protein</fullName>
    </recommendedName>
</protein>
<dbReference type="InterPro" id="IPR027417">
    <property type="entry name" value="P-loop_NTPase"/>
</dbReference>
<dbReference type="PANTHER" id="PTHR10605">
    <property type="entry name" value="HEPARAN SULFATE SULFOTRANSFERASE"/>
    <property type="match status" value="1"/>
</dbReference>
<evidence type="ECO:0000313" key="4">
    <source>
        <dbReference type="EMBL" id="SVA37847.1"/>
    </source>
</evidence>
<dbReference type="PANTHER" id="PTHR10605:SF56">
    <property type="entry name" value="BIFUNCTIONAL HEPARAN SULFATE N-DEACETYLASE_N-SULFOTRANSFERASE"/>
    <property type="match status" value="1"/>
</dbReference>
<gene>
    <name evidence="4" type="ORF">METZ01_LOCUS90701</name>
</gene>
<organism evidence="4">
    <name type="scientific">marine metagenome</name>
    <dbReference type="NCBI Taxonomy" id="408172"/>
    <lineage>
        <taxon>unclassified sequences</taxon>
        <taxon>metagenomes</taxon>
        <taxon>ecological metagenomes</taxon>
    </lineage>
</organism>
<reference evidence="4" key="1">
    <citation type="submission" date="2018-05" db="EMBL/GenBank/DDBJ databases">
        <authorList>
            <person name="Lanie J.A."/>
            <person name="Ng W.-L."/>
            <person name="Kazmierczak K.M."/>
            <person name="Andrzejewski T.M."/>
            <person name="Davidsen T.M."/>
            <person name="Wayne K.J."/>
            <person name="Tettelin H."/>
            <person name="Glass J.I."/>
            <person name="Rusch D."/>
            <person name="Podicherti R."/>
            <person name="Tsui H.-C.T."/>
            <person name="Winkler M.E."/>
        </authorList>
    </citation>
    <scope>NUCLEOTIDE SEQUENCE</scope>
</reference>
<accession>A0A381VDX0</accession>
<evidence type="ECO:0000256" key="1">
    <source>
        <dbReference type="ARBA" id="ARBA00022679"/>
    </source>
</evidence>
<keyword evidence="1" id="KW-0808">Transferase</keyword>
<dbReference type="InterPro" id="IPR000863">
    <property type="entry name" value="Sulfotransferase_dom"/>
</dbReference>
<evidence type="ECO:0000259" key="3">
    <source>
        <dbReference type="Pfam" id="PF00685"/>
    </source>
</evidence>
<dbReference type="AlphaFoldDB" id="A0A381VDX0"/>
<dbReference type="Gene3D" id="3.40.50.300">
    <property type="entry name" value="P-loop containing nucleotide triphosphate hydrolases"/>
    <property type="match status" value="1"/>
</dbReference>
<keyword evidence="2" id="KW-0325">Glycoprotein</keyword>
<dbReference type="EMBL" id="UINC01008409">
    <property type="protein sequence ID" value="SVA37847.1"/>
    <property type="molecule type" value="Genomic_DNA"/>
</dbReference>
<dbReference type="Pfam" id="PF00685">
    <property type="entry name" value="Sulfotransfer_1"/>
    <property type="match status" value="1"/>
</dbReference>
<feature type="domain" description="Sulfotransferase" evidence="3">
    <location>
        <begin position="4"/>
        <end position="201"/>
    </location>
</feature>
<dbReference type="GO" id="GO:0008146">
    <property type="term" value="F:sulfotransferase activity"/>
    <property type="evidence" value="ECO:0007669"/>
    <property type="project" value="InterPro"/>
</dbReference>
<sequence>MLDFLGIGAEKAGTTWLFATLEKNKSVIFPAVDKSLDTWNKEIRFWNLYRNRGIDWYKSIFEGEQEGKVKGEITPGYAILNRNIIKEIYQHYPKVKIIFTLRNPIYRAWSVAIMDLNFAKADVFKTPDQWFIEHFNTPHSISNGDYETCIKNWKSSFPSDQILILFYEDLANNPLQYITKICNFLNIDSALYRSLNKTDFEKVIWTGGHPIIRPSLLPFLINLYKDKIRSLSEYLKKDLSSWL</sequence>
<dbReference type="InterPro" id="IPR037359">
    <property type="entry name" value="NST/OST"/>
</dbReference>
<proteinExistence type="predicted"/>
<name>A0A381VDX0_9ZZZZ</name>
<dbReference type="SUPFAM" id="SSF52540">
    <property type="entry name" value="P-loop containing nucleoside triphosphate hydrolases"/>
    <property type="match status" value="1"/>
</dbReference>
<evidence type="ECO:0000256" key="2">
    <source>
        <dbReference type="ARBA" id="ARBA00023180"/>
    </source>
</evidence>